<reference evidence="1 2" key="1">
    <citation type="journal article" date="2016" name="Sci. Rep.">
        <title>Peltaster fructicola genome reveals evolution from an invasive phytopathogen to an ectophytic parasite.</title>
        <authorList>
            <person name="Xu C."/>
            <person name="Chen H."/>
            <person name="Gleason M.L."/>
            <person name="Xu J.R."/>
            <person name="Liu H."/>
            <person name="Zhang R."/>
            <person name="Sun G."/>
        </authorList>
    </citation>
    <scope>NUCLEOTIDE SEQUENCE [LARGE SCALE GENOMIC DNA]</scope>
    <source>
        <strain evidence="1 2">LNHT1506</strain>
    </source>
</reference>
<evidence type="ECO:0000313" key="2">
    <source>
        <dbReference type="Proteomes" id="UP000503462"/>
    </source>
</evidence>
<dbReference type="EMBL" id="CP051142">
    <property type="protein sequence ID" value="QIX01339.1"/>
    <property type="molecule type" value="Genomic_DNA"/>
</dbReference>
<gene>
    <name evidence="1" type="ORF">AMS68_006856</name>
</gene>
<dbReference type="AlphaFoldDB" id="A0A6H0Y3A3"/>
<dbReference type="OrthoDB" id="2830640at2759"/>
<accession>A0A6H0Y3A3</accession>
<organism evidence="1 2">
    <name type="scientific">Peltaster fructicola</name>
    <dbReference type="NCBI Taxonomy" id="286661"/>
    <lineage>
        <taxon>Eukaryota</taxon>
        <taxon>Fungi</taxon>
        <taxon>Dikarya</taxon>
        <taxon>Ascomycota</taxon>
        <taxon>Pezizomycotina</taxon>
        <taxon>Dothideomycetes</taxon>
        <taxon>Dothideomycetes incertae sedis</taxon>
        <taxon>Peltaster</taxon>
    </lineage>
</organism>
<dbReference type="Proteomes" id="UP000503462">
    <property type="component" value="Chromosome 4"/>
</dbReference>
<proteinExistence type="predicted"/>
<keyword evidence="2" id="KW-1185">Reference proteome</keyword>
<evidence type="ECO:0000313" key="1">
    <source>
        <dbReference type="EMBL" id="QIX01339.1"/>
    </source>
</evidence>
<sequence>MPGKDVLEKELAVAIATESTSSDDKLYDGIVFSITDGSNPESPIEKRLTTTTASEWFETYPEDVEAPSIKLLAHRISSDAVQSGFDIPFSKKIVDEAIWDSHVYTDWSRMQSGACAALTENPIRFVVQTPNDGFPFVSLAIARRGHICKGIYTYDHAAFDPIQMMPGERLYSGWRSDGMQIVGIPSAILRVHSAWLASEITRTLQRLRDVEQALASPYVQDFFTLQRTLHLCSDMVMNLERRSEFESLIIAAIEVVAAKSRWAEKGEWPALAPAKLRSSSDEQSWPCCPDG</sequence>
<name>A0A6H0Y3A3_9PEZI</name>
<protein>
    <submittedName>
        <fullName evidence="1">Uncharacterized protein</fullName>
    </submittedName>
</protein>